<feature type="compositionally biased region" description="Polar residues" evidence="9">
    <location>
        <begin position="422"/>
        <end position="445"/>
    </location>
</feature>
<protein>
    <recommendedName>
        <fullName evidence="13">Protein kinase domain-containing protein</fullName>
    </recommendedName>
</protein>
<keyword evidence="1" id="KW-0723">Serine/threonine-protein kinase</keyword>
<comment type="catalytic activity">
    <reaction evidence="6">
        <text>L-threonyl-[protein] + ATP = O-phospho-L-threonyl-[protein] + ADP + H(+)</text>
        <dbReference type="Rhea" id="RHEA:46608"/>
        <dbReference type="Rhea" id="RHEA-COMP:11060"/>
        <dbReference type="Rhea" id="RHEA-COMP:11605"/>
        <dbReference type="ChEBI" id="CHEBI:15378"/>
        <dbReference type="ChEBI" id="CHEBI:30013"/>
        <dbReference type="ChEBI" id="CHEBI:30616"/>
        <dbReference type="ChEBI" id="CHEBI:61977"/>
        <dbReference type="ChEBI" id="CHEBI:456216"/>
        <dbReference type="EC" id="2.7.11.1"/>
    </reaction>
</comment>
<feature type="domain" description="Protein kinase" evidence="10">
    <location>
        <begin position="114"/>
        <end position="376"/>
    </location>
</feature>
<dbReference type="GO" id="GO:0005524">
    <property type="term" value="F:ATP binding"/>
    <property type="evidence" value="ECO:0007669"/>
    <property type="project" value="UniProtKB-UniRule"/>
</dbReference>
<accession>A0A7S4UIN4</accession>
<dbReference type="PROSITE" id="PS50195">
    <property type="entry name" value="PX"/>
    <property type="match status" value="1"/>
</dbReference>
<evidence type="ECO:0000256" key="4">
    <source>
        <dbReference type="ARBA" id="ARBA00022777"/>
    </source>
</evidence>
<feature type="binding site" evidence="8">
    <location>
        <position position="141"/>
    </location>
    <ligand>
        <name>ATP</name>
        <dbReference type="ChEBI" id="CHEBI:30616"/>
    </ligand>
</feature>
<dbReference type="SUPFAM" id="SSF56112">
    <property type="entry name" value="Protein kinase-like (PK-like)"/>
    <property type="match status" value="1"/>
</dbReference>
<dbReference type="InterPro" id="IPR001245">
    <property type="entry name" value="Ser-Thr/Tyr_kinase_cat_dom"/>
</dbReference>
<evidence type="ECO:0000256" key="5">
    <source>
        <dbReference type="ARBA" id="ARBA00022840"/>
    </source>
</evidence>
<proteinExistence type="predicted"/>
<organism evidence="12">
    <name type="scientific">Paramoeba aestuarina</name>
    <dbReference type="NCBI Taxonomy" id="180227"/>
    <lineage>
        <taxon>Eukaryota</taxon>
        <taxon>Amoebozoa</taxon>
        <taxon>Discosea</taxon>
        <taxon>Flabellinia</taxon>
        <taxon>Dactylopodida</taxon>
        <taxon>Paramoebidae</taxon>
        <taxon>Paramoeba</taxon>
    </lineage>
</organism>
<gene>
    <name evidence="12" type="ORF">NAES01612_LOCUS18527</name>
</gene>
<keyword evidence="3 8" id="KW-0547">Nucleotide-binding</keyword>
<dbReference type="SUPFAM" id="SSF64268">
    <property type="entry name" value="PX domain"/>
    <property type="match status" value="1"/>
</dbReference>
<dbReference type="InterPro" id="IPR036871">
    <property type="entry name" value="PX_dom_sf"/>
</dbReference>
<reference evidence="12" key="1">
    <citation type="submission" date="2021-01" db="EMBL/GenBank/DDBJ databases">
        <authorList>
            <person name="Corre E."/>
            <person name="Pelletier E."/>
            <person name="Niang G."/>
            <person name="Scheremetjew M."/>
            <person name="Finn R."/>
            <person name="Kale V."/>
            <person name="Holt S."/>
            <person name="Cochrane G."/>
            <person name="Meng A."/>
            <person name="Brown T."/>
            <person name="Cohen L."/>
        </authorList>
    </citation>
    <scope>NUCLEOTIDE SEQUENCE</scope>
    <source>
        <strain evidence="12">SoJaBio B1-5/56/2</strain>
    </source>
</reference>
<dbReference type="InterPro" id="IPR011009">
    <property type="entry name" value="Kinase-like_dom_sf"/>
</dbReference>
<dbReference type="InterPro" id="IPR001683">
    <property type="entry name" value="PX_dom"/>
</dbReference>
<evidence type="ECO:0000256" key="3">
    <source>
        <dbReference type="ARBA" id="ARBA00022741"/>
    </source>
</evidence>
<dbReference type="AlphaFoldDB" id="A0A7S4UIN4"/>
<dbReference type="PANTHER" id="PTHR44329:SF298">
    <property type="entry name" value="MIXED LINEAGE KINASE DOMAIN-LIKE PROTEIN"/>
    <property type="match status" value="1"/>
</dbReference>
<dbReference type="PANTHER" id="PTHR44329">
    <property type="entry name" value="SERINE/THREONINE-PROTEIN KINASE TNNI3K-RELATED"/>
    <property type="match status" value="1"/>
</dbReference>
<dbReference type="InterPro" id="IPR051681">
    <property type="entry name" value="Ser/Thr_Kinases-Pseudokinases"/>
</dbReference>
<dbReference type="GO" id="GO:0035091">
    <property type="term" value="F:phosphatidylinositol binding"/>
    <property type="evidence" value="ECO:0007669"/>
    <property type="project" value="InterPro"/>
</dbReference>
<dbReference type="GO" id="GO:0004674">
    <property type="term" value="F:protein serine/threonine kinase activity"/>
    <property type="evidence" value="ECO:0007669"/>
    <property type="project" value="UniProtKB-KW"/>
</dbReference>
<sequence length="524" mass="60147">MWTVHRKYADFLHLHRVLCRRFPQVEFPLLPPRVFEARQDFAEMADRLKNYLRELIDLSFMAKLSRVELQPGMTERDNASSYLLQDDIRGFLFEGQVKSPIGGMESWSLDIADIQVSKRIGFGSFAEVYQGKWKGMEVAVKVLLPSVAGDGKLLAEFSAETALMAKLHHRNVLTFCGAYCKPPNLCIVTEWMSRGSLYDIIHGEDSRYHTFPLRFRMKLAHDVALGVSYLHSIVPPVIHRDLKSLNLLVDSNWLVKVADFGLSKIKDFFEETSSLVGTPAWTAPEVLRGDRYDEKADVYSFGIILWEIMTGHRPFSGYRLRQVIAAVCDKKERPSDIVDCPIEDKEVEDLINYCWADERTDRPPFTEICLQIADIMRRLDRERPSEKREVWEDRGGEWEEVGDWEDRRGMISPVRKLISSLRSMGSSDRGGLSSQNYEPSPGTSSCDDDTEEEKSGTEDKKNKEKTKKTGLMFFLGAEEEERELRESSDVEEKGKEKEKEDSGKGKEKEEDIAKIVVFFDLQEP</sequence>
<evidence type="ECO:0000256" key="7">
    <source>
        <dbReference type="ARBA" id="ARBA00048679"/>
    </source>
</evidence>
<dbReference type="PROSITE" id="PS00107">
    <property type="entry name" value="PROTEIN_KINASE_ATP"/>
    <property type="match status" value="1"/>
</dbReference>
<name>A0A7S4UIN4_9EUKA</name>
<evidence type="ECO:0000313" key="12">
    <source>
        <dbReference type="EMBL" id="CAE2322342.1"/>
    </source>
</evidence>
<dbReference type="Gene3D" id="1.10.510.10">
    <property type="entry name" value="Transferase(Phosphotransferase) domain 1"/>
    <property type="match status" value="1"/>
</dbReference>
<dbReference type="PRINTS" id="PR00109">
    <property type="entry name" value="TYRKINASE"/>
</dbReference>
<evidence type="ECO:0000256" key="2">
    <source>
        <dbReference type="ARBA" id="ARBA00022679"/>
    </source>
</evidence>
<feature type="domain" description="PX" evidence="11">
    <location>
        <begin position="1"/>
        <end position="90"/>
    </location>
</feature>
<feature type="region of interest" description="Disordered" evidence="9">
    <location>
        <begin position="422"/>
        <end position="512"/>
    </location>
</feature>
<dbReference type="InterPro" id="IPR017441">
    <property type="entry name" value="Protein_kinase_ATP_BS"/>
</dbReference>
<dbReference type="PROSITE" id="PS00108">
    <property type="entry name" value="PROTEIN_KINASE_ST"/>
    <property type="match status" value="1"/>
</dbReference>
<dbReference type="InterPro" id="IPR000719">
    <property type="entry name" value="Prot_kinase_dom"/>
</dbReference>
<dbReference type="CDD" id="cd13999">
    <property type="entry name" value="STKc_MAP3K-like"/>
    <property type="match status" value="1"/>
</dbReference>
<evidence type="ECO:0000256" key="1">
    <source>
        <dbReference type="ARBA" id="ARBA00022527"/>
    </source>
</evidence>
<dbReference type="FunFam" id="3.30.200.20:FF:000034">
    <property type="entry name" value="Kinase suppressor of Ras 1"/>
    <property type="match status" value="1"/>
</dbReference>
<dbReference type="InterPro" id="IPR008271">
    <property type="entry name" value="Ser/Thr_kinase_AS"/>
</dbReference>
<dbReference type="Pfam" id="PF00787">
    <property type="entry name" value="PX"/>
    <property type="match status" value="1"/>
</dbReference>
<keyword evidence="2" id="KW-0808">Transferase</keyword>
<dbReference type="Gene3D" id="3.30.200.20">
    <property type="entry name" value="Phosphorylase Kinase, domain 1"/>
    <property type="match status" value="1"/>
</dbReference>
<evidence type="ECO:0000256" key="9">
    <source>
        <dbReference type="SAM" id="MobiDB-lite"/>
    </source>
</evidence>
<comment type="catalytic activity">
    <reaction evidence="7">
        <text>L-seryl-[protein] + ATP = O-phospho-L-seryl-[protein] + ADP + H(+)</text>
        <dbReference type="Rhea" id="RHEA:17989"/>
        <dbReference type="Rhea" id="RHEA-COMP:9863"/>
        <dbReference type="Rhea" id="RHEA-COMP:11604"/>
        <dbReference type="ChEBI" id="CHEBI:15378"/>
        <dbReference type="ChEBI" id="CHEBI:29999"/>
        <dbReference type="ChEBI" id="CHEBI:30616"/>
        <dbReference type="ChEBI" id="CHEBI:83421"/>
        <dbReference type="ChEBI" id="CHEBI:456216"/>
        <dbReference type="EC" id="2.7.11.1"/>
    </reaction>
</comment>
<evidence type="ECO:0000259" key="10">
    <source>
        <dbReference type="PROSITE" id="PS50011"/>
    </source>
</evidence>
<keyword evidence="4" id="KW-0418">Kinase</keyword>
<dbReference type="Gene3D" id="3.30.1520.10">
    <property type="entry name" value="Phox-like domain"/>
    <property type="match status" value="1"/>
</dbReference>
<dbReference type="EMBL" id="HBKR01028420">
    <property type="protein sequence ID" value="CAE2322342.1"/>
    <property type="molecule type" value="Transcribed_RNA"/>
</dbReference>
<dbReference type="Pfam" id="PF07714">
    <property type="entry name" value="PK_Tyr_Ser-Thr"/>
    <property type="match status" value="1"/>
</dbReference>
<dbReference type="PROSITE" id="PS50011">
    <property type="entry name" value="PROTEIN_KINASE_DOM"/>
    <property type="match status" value="1"/>
</dbReference>
<evidence type="ECO:0008006" key="13">
    <source>
        <dbReference type="Google" id="ProtNLM"/>
    </source>
</evidence>
<evidence type="ECO:0000256" key="6">
    <source>
        <dbReference type="ARBA" id="ARBA00047899"/>
    </source>
</evidence>
<evidence type="ECO:0000259" key="11">
    <source>
        <dbReference type="PROSITE" id="PS50195"/>
    </source>
</evidence>
<keyword evidence="5 8" id="KW-0067">ATP-binding</keyword>
<feature type="compositionally biased region" description="Basic and acidic residues" evidence="9">
    <location>
        <begin position="453"/>
        <end position="462"/>
    </location>
</feature>
<dbReference type="SMART" id="SM00220">
    <property type="entry name" value="S_TKc"/>
    <property type="match status" value="1"/>
</dbReference>
<dbReference type="CDD" id="cd06093">
    <property type="entry name" value="PX_domain"/>
    <property type="match status" value="1"/>
</dbReference>
<feature type="compositionally biased region" description="Basic and acidic residues" evidence="9">
    <location>
        <begin position="482"/>
        <end position="512"/>
    </location>
</feature>
<evidence type="ECO:0000256" key="8">
    <source>
        <dbReference type="PROSITE-ProRule" id="PRU10141"/>
    </source>
</evidence>